<proteinExistence type="predicted"/>
<organism evidence="1 2">
    <name type="scientific">Rothia mucilaginosa (strain DY-18)</name>
    <name type="common">Stomatococcus mucilaginosus</name>
    <dbReference type="NCBI Taxonomy" id="680646"/>
    <lineage>
        <taxon>Bacteria</taxon>
        <taxon>Bacillati</taxon>
        <taxon>Actinomycetota</taxon>
        <taxon>Actinomycetes</taxon>
        <taxon>Micrococcales</taxon>
        <taxon>Micrococcaceae</taxon>
        <taxon>Rothia</taxon>
    </lineage>
</organism>
<sequence length="845" mass="90411">MLNVSRLNLQRTSHAVACLRNLTVQSRSILRQRCQVRLGTLQQLSGRLARVHATNNLHGNLVRTRTPNTLNLLEVRLIVLGNQLGLAGLETGNSVTLNHVRQLAGHHDLVPVLSLSLRGRNRCVCLSGVLLTVRGVVVLQLRSDLLGGETATGSQAAHQVPTQVSVNIQALKGQLTLEEALHIVVLILGAGLVDERLQQLQLSIRIGLCNACQLPQTVSGTVAGLLASFRSHEGVQGSGQVVDLGAQSGGVGLLTDVVQHQVNVLTCRHLSVTHSIPERTPDHAASHGRINVAQVLDSGLDGTLIQANLSVRQVLIVQQQQVGALLTESLLDHGQLAVNVQLDAVGAGQLAVDQVVETNHCTVRAQGLEALSVGLANTQRRNVASLVVLNLNGKSVHASGLKPLSAPRTHVTAGGALQLNQQVVQNGVTPAVLIEVHLQSGHEVLLANPRHHLTQHRSALRVRNAVEVHLNIGKVTDLSHNRVSRRQLILTVCPGLLRSGEGSPRLLRVAGVLRSSQSRHELSEGLVQPQVVPPLHGDQVTEPHVSQLVQNGNSAALTQSLRNLGAEDVSLQVGHAASVFHRTGVELGHEQLIVLLERVRGLELLLVELEALTGQLKHVLSIHERHEGLTSVHTQRNHATLRVSQLAGDLLVGASHNRGNVRRHARGRLEEPGLRTAAIALLLLNLHLGLVRHNHPVRGNAHNKLEFSLQVGLLKDGEHTAGVRHLELGVQVHFAVGGVHETVQTLTGVGVEHLCVNDQGVLSRQLGQLDALAVRQVGAQLFTVEVNGLDRGGDGVNEGGGTFLSVETDFNLRGEDVLVLRQVEFNTVRVHALNNGCAFGCLIAG</sequence>
<evidence type="ECO:0000313" key="2">
    <source>
        <dbReference type="Proteomes" id="UP000001883"/>
    </source>
</evidence>
<name>D2NSR4_ROTMD</name>
<protein>
    <submittedName>
        <fullName evidence="1">3-deoxy-D-manno-octulosonic acid (KDO) 8-phosphate synthase</fullName>
    </submittedName>
</protein>
<evidence type="ECO:0000313" key="1">
    <source>
        <dbReference type="EMBL" id="BAI64690.1"/>
    </source>
</evidence>
<dbReference type="KEGG" id="rmu:RMDY18_08580"/>
<reference evidence="1 2" key="3">
    <citation type="journal article" date="2010" name="Sequencing">
        <title>Complete Genome Sequence of Rothia mucilaginosa DY-18: A Clinical Isolate with Dense Meshwork-Like Structures from a Persistent Apical Periodontitis Lesion.</title>
        <authorList>
            <person name="Yamane K."/>
            <person name="Nambu T."/>
            <person name="Yamanaka T."/>
            <person name="Mashimo C."/>
            <person name="Sugimori C."/>
            <person name="Leung K.-P."/>
            <person name="Fukushima H."/>
        </authorList>
    </citation>
    <scope>NUCLEOTIDE SEQUENCE [LARGE SCALE GENOMIC DNA]</scope>
    <source>
        <strain evidence="1 2">DY-18</strain>
    </source>
</reference>
<dbReference type="EMBL" id="AP011540">
    <property type="protein sequence ID" value="BAI64690.1"/>
    <property type="molecule type" value="Genomic_DNA"/>
</dbReference>
<reference evidence="1 2" key="2">
    <citation type="journal article" date="2010" name="J Osaka Dent Univ">
        <title>Isolation and identification of Rothia mucilaginosa from persistent apical periodontitis lesions.</title>
        <authorList>
            <person name="Yamane K."/>
            <person name="Yoshida M."/>
            <person name="Fujihira T."/>
            <person name="Baba T."/>
            <person name="Tsuji N."/>
            <person name="Hayashi H."/>
            <person name="Sugimori C."/>
            <person name="Yamanaka T."/>
            <person name="Mashimo C."/>
            <person name="Nambu T."/>
            <person name="Kawai H."/>
            <person name="Fukushima H."/>
        </authorList>
    </citation>
    <scope>NUCLEOTIDE SEQUENCE [LARGE SCALE GENOMIC DNA]</scope>
    <source>
        <strain evidence="1 2">DY-18</strain>
    </source>
</reference>
<dbReference type="Proteomes" id="UP000001883">
    <property type="component" value="Chromosome"/>
</dbReference>
<dbReference type="AlphaFoldDB" id="D2NSR4"/>
<reference evidence="2" key="1">
    <citation type="submission" date="2009-07" db="EMBL/GenBank/DDBJ databases">
        <title>Complete genome sequence of Rothia mucilaginosa DJ.</title>
        <authorList>
            <person name="Yamane K."/>
            <person name="Nambu T."/>
            <person name="Mashimo C."/>
            <person name="Sugimori C."/>
            <person name="Yamanaka T."/>
            <person name="Leung K."/>
            <person name="Fukushima H."/>
        </authorList>
    </citation>
    <scope>NUCLEOTIDE SEQUENCE [LARGE SCALE GENOMIC DNA]</scope>
    <source>
        <strain evidence="2">DY-18</strain>
    </source>
</reference>
<keyword evidence="2" id="KW-1185">Reference proteome</keyword>
<gene>
    <name evidence="1" type="ordered locus">RMDY18_08580</name>
</gene>
<accession>D2NSR4</accession>
<dbReference type="HOGENOM" id="CLU_337036_0_0_11"/>